<keyword evidence="8" id="KW-0325">Glycoprotein</keyword>
<comment type="subcellular location">
    <subcellularLocation>
        <location evidence="1 12">Cell membrane</location>
        <topology evidence="1 12">Lipid-anchor</topology>
        <topology evidence="1 12">GPI-anchor</topology>
    </subcellularLocation>
</comment>
<evidence type="ECO:0000256" key="6">
    <source>
        <dbReference type="ARBA" id="ARBA00022974"/>
    </source>
</evidence>
<feature type="compositionally biased region" description="Basic and acidic residues" evidence="13">
    <location>
        <begin position="527"/>
        <end position="538"/>
    </location>
</feature>
<feature type="transmembrane region" description="Helical" evidence="14">
    <location>
        <begin position="12"/>
        <end position="33"/>
    </location>
</feature>
<evidence type="ECO:0000256" key="5">
    <source>
        <dbReference type="ARBA" id="ARBA00022729"/>
    </source>
</evidence>
<feature type="compositionally biased region" description="Low complexity" evidence="13">
    <location>
        <begin position="365"/>
        <end position="391"/>
    </location>
</feature>
<evidence type="ECO:0000256" key="8">
    <source>
        <dbReference type="ARBA" id="ARBA00023180"/>
    </source>
</evidence>
<dbReference type="PANTHER" id="PTHR10822:SF19">
    <property type="entry name" value="GLYPICAN-5"/>
    <property type="match status" value="1"/>
</dbReference>
<dbReference type="PANTHER" id="PTHR10822">
    <property type="entry name" value="GLYPICAN"/>
    <property type="match status" value="1"/>
</dbReference>
<keyword evidence="14" id="KW-1133">Transmembrane helix</keyword>
<dbReference type="AlphaFoldDB" id="A0A3Q1EGD7"/>
<evidence type="ECO:0000256" key="2">
    <source>
        <dbReference type="ARBA" id="ARBA00010260"/>
    </source>
</evidence>
<proteinExistence type="inferred from homology"/>
<evidence type="ECO:0000256" key="13">
    <source>
        <dbReference type="SAM" id="MobiDB-lite"/>
    </source>
</evidence>
<dbReference type="GO" id="GO:0016477">
    <property type="term" value="P:cell migration"/>
    <property type="evidence" value="ECO:0007669"/>
    <property type="project" value="TreeGrafter"/>
</dbReference>
<protein>
    <submittedName>
        <fullName evidence="15">Glypican-5-like</fullName>
    </submittedName>
</protein>
<comment type="similarity">
    <text evidence="2 11">Belongs to the glypican family.</text>
</comment>
<sequence length="593" mass="64932">MFRGVCPRVNSCGSFWVLSLVVFAVSVIGVDAYSCHEVRTAFQLRQVGPLHRVPETPGTDVDLLVCKHQGPSCCTRKMEESYQFAVKRETLHNIHSYSYELEHLISGHSDAFQDMFQYLLSFSQGHLSSLLEGTYSSLSRHALPHVNQLFSSLSLYLRGANVSVEAAVHQFFNNIFPLAYTRLINPGIEGSMMVGSEMSDCLRMIRQDVNPFGPHPAVMAHELAGALGAGRQLGLALEEGLEVMNATEHASLSKECVKGLVKMVYCSHCRGLTLIKPCVGYCLNVMRGCLASVSELDQPWRRYTSLLEQLTQAMAGHHSLELALLGVRGHVNEALLYAQLHGPLITATVDKVCGLSTGEPTSMQPTSPEVTTSTMTSSSPLPSAAPSRPLPEQWPAQLAHLRREFLVHLQRYKSFFAALPEMLCEGENVVDDSTCWSGDGVVESYTGRVVGNGLHAQRQNPEVKVRSVDPAVAEVKERLENFNQETHEKFPKLGQMEAWDELGSGEIEEGSTTDCDDEDGCQSSGDGQEKNLHKEASSEGKPIGRQPGGKSPQENPSKPPSVRVIGGSPSASWARPWSLALLLSGLCSQWILF</sequence>
<evidence type="ECO:0000256" key="9">
    <source>
        <dbReference type="ARBA" id="ARBA00023207"/>
    </source>
</evidence>
<feature type="compositionally biased region" description="Acidic residues" evidence="13">
    <location>
        <begin position="506"/>
        <end position="520"/>
    </location>
</feature>
<dbReference type="GeneTree" id="ENSGT01050000244955"/>
<dbReference type="Pfam" id="PF01153">
    <property type="entry name" value="Glypican"/>
    <property type="match status" value="1"/>
</dbReference>
<keyword evidence="16" id="KW-1185">Reference proteome</keyword>
<evidence type="ECO:0000256" key="11">
    <source>
        <dbReference type="RuleBase" id="RU003518"/>
    </source>
</evidence>
<dbReference type="GO" id="GO:1905475">
    <property type="term" value="P:regulation of protein localization to membrane"/>
    <property type="evidence" value="ECO:0007669"/>
    <property type="project" value="TreeGrafter"/>
</dbReference>
<keyword evidence="3" id="KW-1003">Cell membrane</keyword>
<accession>A0A3Q1EGD7</accession>
<evidence type="ECO:0000256" key="10">
    <source>
        <dbReference type="ARBA" id="ARBA00023288"/>
    </source>
</evidence>
<dbReference type="Ensembl" id="ENSAPOT00000012866.1">
    <property type="protein sequence ID" value="ENSAPOP00000002783.1"/>
    <property type="gene ID" value="ENSAPOG00000004203.1"/>
</dbReference>
<dbReference type="InterPro" id="IPR019803">
    <property type="entry name" value="Glypican_CS"/>
</dbReference>
<evidence type="ECO:0000256" key="3">
    <source>
        <dbReference type="ARBA" id="ARBA00022475"/>
    </source>
</evidence>
<evidence type="ECO:0000256" key="14">
    <source>
        <dbReference type="SAM" id="Phobius"/>
    </source>
</evidence>
<evidence type="ECO:0000256" key="1">
    <source>
        <dbReference type="ARBA" id="ARBA00004609"/>
    </source>
</evidence>
<dbReference type="InterPro" id="IPR001863">
    <property type="entry name" value="Glypican"/>
</dbReference>
<keyword evidence="5" id="KW-0732">Signal</keyword>
<dbReference type="GO" id="GO:0009986">
    <property type="term" value="C:cell surface"/>
    <property type="evidence" value="ECO:0007669"/>
    <property type="project" value="TreeGrafter"/>
</dbReference>
<keyword evidence="14" id="KW-0812">Transmembrane</keyword>
<reference evidence="15" key="1">
    <citation type="submission" date="2025-08" db="UniProtKB">
        <authorList>
            <consortium name="Ensembl"/>
        </authorList>
    </citation>
    <scope>IDENTIFICATION</scope>
</reference>
<dbReference type="PROSITE" id="PS01207">
    <property type="entry name" value="GLYPICAN"/>
    <property type="match status" value="1"/>
</dbReference>
<dbReference type="GO" id="GO:0098552">
    <property type="term" value="C:side of membrane"/>
    <property type="evidence" value="ECO:0007669"/>
    <property type="project" value="UniProtKB-KW"/>
</dbReference>
<dbReference type="Proteomes" id="UP000257200">
    <property type="component" value="Unplaced"/>
</dbReference>
<name>A0A3Q1EGD7_9TELE</name>
<evidence type="ECO:0000256" key="7">
    <source>
        <dbReference type="ARBA" id="ARBA00023136"/>
    </source>
</evidence>
<evidence type="ECO:0000256" key="4">
    <source>
        <dbReference type="ARBA" id="ARBA00022622"/>
    </source>
</evidence>
<keyword evidence="9 12" id="KW-0357">Heparan sulfate</keyword>
<feature type="region of interest" description="Disordered" evidence="13">
    <location>
        <begin position="504"/>
        <end position="569"/>
    </location>
</feature>
<dbReference type="GO" id="GO:0090263">
    <property type="term" value="P:positive regulation of canonical Wnt signaling pathway"/>
    <property type="evidence" value="ECO:0007669"/>
    <property type="project" value="TreeGrafter"/>
</dbReference>
<evidence type="ECO:0000256" key="12">
    <source>
        <dbReference type="RuleBase" id="RU003519"/>
    </source>
</evidence>
<comment type="function">
    <text evidence="12">Cell surface proteoglycan.</text>
</comment>
<dbReference type="GO" id="GO:0005576">
    <property type="term" value="C:extracellular region"/>
    <property type="evidence" value="ECO:0007669"/>
    <property type="project" value="TreeGrafter"/>
</dbReference>
<evidence type="ECO:0000313" key="16">
    <source>
        <dbReference type="Proteomes" id="UP000257200"/>
    </source>
</evidence>
<keyword evidence="7 12" id="KW-0472">Membrane</keyword>
<dbReference type="GO" id="GO:0005886">
    <property type="term" value="C:plasma membrane"/>
    <property type="evidence" value="ECO:0007669"/>
    <property type="project" value="UniProtKB-SubCell"/>
</dbReference>
<keyword evidence="10 12" id="KW-0449">Lipoprotein</keyword>
<keyword evidence="4 12" id="KW-0336">GPI-anchor</keyword>
<feature type="region of interest" description="Disordered" evidence="13">
    <location>
        <begin position="356"/>
        <end position="391"/>
    </location>
</feature>
<keyword evidence="6 12" id="KW-0654">Proteoglycan</keyword>
<organism evidence="15 16">
    <name type="scientific">Acanthochromis polyacanthus</name>
    <name type="common">spiny chromis</name>
    <dbReference type="NCBI Taxonomy" id="80966"/>
    <lineage>
        <taxon>Eukaryota</taxon>
        <taxon>Metazoa</taxon>
        <taxon>Chordata</taxon>
        <taxon>Craniata</taxon>
        <taxon>Vertebrata</taxon>
        <taxon>Euteleostomi</taxon>
        <taxon>Actinopterygii</taxon>
        <taxon>Neopterygii</taxon>
        <taxon>Teleostei</taxon>
        <taxon>Neoteleostei</taxon>
        <taxon>Acanthomorphata</taxon>
        <taxon>Ovalentaria</taxon>
        <taxon>Pomacentridae</taxon>
        <taxon>Acanthochromis</taxon>
    </lineage>
</organism>
<evidence type="ECO:0000313" key="15">
    <source>
        <dbReference type="Ensembl" id="ENSAPOP00000002783.1"/>
    </source>
</evidence>
<reference evidence="15" key="2">
    <citation type="submission" date="2025-09" db="UniProtKB">
        <authorList>
            <consortium name="Ensembl"/>
        </authorList>
    </citation>
    <scope>IDENTIFICATION</scope>
</reference>